<dbReference type="HOGENOM" id="CLU_490041_0_0_1"/>
<accession>A0A0D1YJR5</accession>
<protein>
    <submittedName>
        <fullName evidence="4">Uncharacterized protein</fullName>
    </submittedName>
</protein>
<dbReference type="OrthoDB" id="4120153at2759"/>
<feature type="compositionally biased region" description="Basic and acidic residues" evidence="1">
    <location>
        <begin position="469"/>
        <end position="478"/>
    </location>
</feature>
<dbReference type="PROSITE" id="PS50090">
    <property type="entry name" value="MYB_LIKE"/>
    <property type="match status" value="1"/>
</dbReference>
<feature type="domain" description="HTH myb-type" evidence="3">
    <location>
        <begin position="505"/>
        <end position="558"/>
    </location>
</feature>
<reference evidence="4 5" key="1">
    <citation type="submission" date="2015-01" db="EMBL/GenBank/DDBJ databases">
        <title>The Genome Sequence of Exophiala sideris CBS121828.</title>
        <authorList>
            <consortium name="The Broad Institute Genomics Platform"/>
            <person name="Cuomo C."/>
            <person name="de Hoog S."/>
            <person name="Gorbushina A."/>
            <person name="Stielow B."/>
            <person name="Teixiera M."/>
            <person name="Abouelleil A."/>
            <person name="Chapman S.B."/>
            <person name="Priest M."/>
            <person name="Young S.K."/>
            <person name="Wortman J."/>
            <person name="Nusbaum C."/>
            <person name="Birren B."/>
        </authorList>
    </citation>
    <scope>NUCLEOTIDE SEQUENCE [LARGE SCALE GENOMIC DNA]</scope>
    <source>
        <strain evidence="4 5">CBS 121828</strain>
    </source>
</reference>
<dbReference type="InterPro" id="IPR017930">
    <property type="entry name" value="Myb_dom"/>
</dbReference>
<feature type="domain" description="Myb-like" evidence="2">
    <location>
        <begin position="505"/>
        <end position="554"/>
    </location>
</feature>
<evidence type="ECO:0000313" key="5">
    <source>
        <dbReference type="Proteomes" id="UP000053599"/>
    </source>
</evidence>
<gene>
    <name evidence="4" type="ORF">PV11_03449</name>
</gene>
<organism evidence="4 5">
    <name type="scientific">Exophiala sideris</name>
    <dbReference type="NCBI Taxonomy" id="1016849"/>
    <lineage>
        <taxon>Eukaryota</taxon>
        <taxon>Fungi</taxon>
        <taxon>Dikarya</taxon>
        <taxon>Ascomycota</taxon>
        <taxon>Pezizomycotina</taxon>
        <taxon>Eurotiomycetes</taxon>
        <taxon>Chaetothyriomycetidae</taxon>
        <taxon>Chaetothyriales</taxon>
        <taxon>Herpotrichiellaceae</taxon>
        <taxon>Exophiala</taxon>
    </lineage>
</organism>
<name>A0A0D1YJR5_9EURO</name>
<evidence type="ECO:0000259" key="3">
    <source>
        <dbReference type="PROSITE" id="PS51294"/>
    </source>
</evidence>
<feature type="region of interest" description="Disordered" evidence="1">
    <location>
        <begin position="469"/>
        <end position="514"/>
    </location>
</feature>
<feature type="compositionally biased region" description="Polar residues" evidence="1">
    <location>
        <begin position="178"/>
        <end position="198"/>
    </location>
</feature>
<dbReference type="InterPro" id="IPR009057">
    <property type="entry name" value="Homeodomain-like_sf"/>
</dbReference>
<evidence type="ECO:0000256" key="1">
    <source>
        <dbReference type="SAM" id="MobiDB-lite"/>
    </source>
</evidence>
<evidence type="ECO:0000259" key="2">
    <source>
        <dbReference type="PROSITE" id="PS50090"/>
    </source>
</evidence>
<dbReference type="STRING" id="1016849.A0A0D1YJR5"/>
<dbReference type="AlphaFoldDB" id="A0A0D1YJR5"/>
<dbReference type="InterPro" id="IPR001005">
    <property type="entry name" value="SANT/Myb"/>
</dbReference>
<feature type="region of interest" description="Disordered" evidence="1">
    <location>
        <begin position="247"/>
        <end position="283"/>
    </location>
</feature>
<feature type="region of interest" description="Disordered" evidence="1">
    <location>
        <begin position="120"/>
        <end position="155"/>
    </location>
</feature>
<feature type="region of interest" description="Disordered" evidence="1">
    <location>
        <begin position="172"/>
        <end position="218"/>
    </location>
</feature>
<dbReference type="Proteomes" id="UP000053599">
    <property type="component" value="Unassembled WGS sequence"/>
</dbReference>
<dbReference type="SUPFAM" id="SSF46689">
    <property type="entry name" value="Homeodomain-like"/>
    <property type="match status" value="1"/>
</dbReference>
<dbReference type="EMBL" id="KN846952">
    <property type="protein sequence ID" value="KIV81249.1"/>
    <property type="molecule type" value="Genomic_DNA"/>
</dbReference>
<dbReference type="Gene3D" id="1.10.10.60">
    <property type="entry name" value="Homeodomain-like"/>
    <property type="match status" value="1"/>
</dbReference>
<evidence type="ECO:0000313" key="4">
    <source>
        <dbReference type="EMBL" id="KIV81249.1"/>
    </source>
</evidence>
<sequence>MDNIIFEDPSKARIRSKQHVRAVPASFVTSSGRECTHEIEPQAVASVPEIRLQEHSHTSNVGHFEPLSLQDQTSETPLYELCRSPLHDDTAGDGRILEVTSLHEDFSIAQIDDNGLAESLDDDSDSLFSGVPPDLECLKTTGSDEHSDGQAQSYTSRVAVTRDDFVISSASDDLVRSGTPSLRTNSDAIDPTTGSNCPQPKLTAAPSRQRCFPQSSRHKPRIEVVIPSRRPSPVSQRNLCSTQPADVIVTPNGARPRTASPRPSGHVEHISGQKRRYRGESDFDSLDSHRVRVGADSNETPSLFHQTLAEPSAAHSRRKETQLHSPGSKYGAPIGAGIYNPSYESHSEQTLIDRGASINCEDQTGHDLPLREVCPTPASPSDIDEPLNSHHGQEQHQDLKCLSVHPVTPADAAFVTAIIDSPADLQNIFHSPAAWALECGVQLANLANIALKPLADHCWLLTATMSRRASDTDNTRRDRAGRRRRWSPGSDASRDFCPSEGETDSRPTKRGRWTTEEDGNLTRWRVLGKSWSWICGRFPERSEAAVRSRWFVVLAPKAKLT</sequence>
<dbReference type="PROSITE" id="PS51294">
    <property type="entry name" value="HTH_MYB"/>
    <property type="match status" value="1"/>
</dbReference>
<proteinExistence type="predicted"/>
<feature type="region of interest" description="Disordered" evidence="1">
    <location>
        <begin position="308"/>
        <end position="332"/>
    </location>
</feature>